<organism evidence="2 3">
    <name type="scientific">Rhodocytophaga aerolata</name>
    <dbReference type="NCBI Taxonomy" id="455078"/>
    <lineage>
        <taxon>Bacteria</taxon>
        <taxon>Pseudomonadati</taxon>
        <taxon>Bacteroidota</taxon>
        <taxon>Cytophagia</taxon>
        <taxon>Cytophagales</taxon>
        <taxon>Rhodocytophagaceae</taxon>
        <taxon>Rhodocytophaga</taxon>
    </lineage>
</organism>
<dbReference type="EMBL" id="JAUKPO010000047">
    <property type="protein sequence ID" value="MDO1451223.1"/>
    <property type="molecule type" value="Genomic_DNA"/>
</dbReference>
<dbReference type="PROSITE" id="PS51340">
    <property type="entry name" value="MOSC"/>
    <property type="match status" value="1"/>
</dbReference>
<reference evidence="2" key="1">
    <citation type="submission" date="2023-07" db="EMBL/GenBank/DDBJ databases">
        <title>The genome sequence of Rhodocytophaga aerolata KACC 12507.</title>
        <authorList>
            <person name="Zhang X."/>
        </authorList>
    </citation>
    <scope>NUCLEOTIDE SEQUENCE</scope>
    <source>
        <strain evidence="2">KACC 12507</strain>
    </source>
</reference>
<sequence>MTLSLSAIYIYPIKSLGGIAVSSALIEETGLQYDRRWMLVDAQNQFMTQRKFAKMALLKVSIEEDQLWVTAPDVPPLTIPFVPQTSEILSVTVWDDTCQSIVVSKEANEWFSSALQQECKLVYMPDTTLRKVDERYAKNKEIVSFADGYPFLLIGEASLADLNSRLAQPVPMNRFRPNLVVNTIEPFVEDTWKTITIGESVFHVVKPCARCILTTIDQQTGKAGKEPLKTLSTYRTFNNKVWFGQNLLSDNADGIKIHIGSPVTVLS</sequence>
<evidence type="ECO:0000259" key="1">
    <source>
        <dbReference type="PROSITE" id="PS51340"/>
    </source>
</evidence>
<dbReference type="InterPro" id="IPR011037">
    <property type="entry name" value="Pyrv_Knase-like_insert_dom_sf"/>
</dbReference>
<dbReference type="RefSeq" id="WP_302042023.1">
    <property type="nucleotide sequence ID" value="NZ_JAUKPO010000047.1"/>
</dbReference>
<dbReference type="InterPro" id="IPR005303">
    <property type="entry name" value="MOCOS_middle"/>
</dbReference>
<protein>
    <submittedName>
        <fullName evidence="2">MOSC domain-containing protein</fullName>
    </submittedName>
</protein>
<dbReference type="PANTHER" id="PTHR14237:SF19">
    <property type="entry name" value="MITOCHONDRIAL AMIDOXIME REDUCING COMPONENT 1"/>
    <property type="match status" value="1"/>
</dbReference>
<gene>
    <name evidence="2" type="ORF">Q0590_33425</name>
</gene>
<comment type="caution">
    <text evidence="2">The sequence shown here is derived from an EMBL/GenBank/DDBJ whole genome shotgun (WGS) entry which is preliminary data.</text>
</comment>
<dbReference type="SUPFAM" id="SSF50800">
    <property type="entry name" value="PK beta-barrel domain-like"/>
    <property type="match status" value="1"/>
</dbReference>
<name>A0ABT8RJ46_9BACT</name>
<dbReference type="InterPro" id="IPR005302">
    <property type="entry name" value="MoCF_Sase_C"/>
</dbReference>
<evidence type="ECO:0000313" key="3">
    <source>
        <dbReference type="Proteomes" id="UP001168528"/>
    </source>
</evidence>
<feature type="domain" description="MOSC" evidence="1">
    <location>
        <begin position="124"/>
        <end position="266"/>
    </location>
</feature>
<dbReference type="PANTHER" id="PTHR14237">
    <property type="entry name" value="MOLYBDOPTERIN COFACTOR SULFURASE MOSC"/>
    <property type="match status" value="1"/>
</dbReference>
<dbReference type="Proteomes" id="UP001168528">
    <property type="component" value="Unassembled WGS sequence"/>
</dbReference>
<keyword evidence="3" id="KW-1185">Reference proteome</keyword>
<dbReference type="SUPFAM" id="SSF141673">
    <property type="entry name" value="MOSC N-terminal domain-like"/>
    <property type="match status" value="1"/>
</dbReference>
<dbReference type="Pfam" id="PF03473">
    <property type="entry name" value="MOSC"/>
    <property type="match status" value="1"/>
</dbReference>
<proteinExistence type="predicted"/>
<accession>A0ABT8RJ46</accession>
<dbReference type="Pfam" id="PF03476">
    <property type="entry name" value="MOSC_N"/>
    <property type="match status" value="1"/>
</dbReference>
<evidence type="ECO:0000313" key="2">
    <source>
        <dbReference type="EMBL" id="MDO1451223.1"/>
    </source>
</evidence>